<dbReference type="GO" id="GO:0016787">
    <property type="term" value="F:hydrolase activity"/>
    <property type="evidence" value="ECO:0007669"/>
    <property type="project" value="InterPro"/>
</dbReference>
<organism evidence="2 3">
    <name type="scientific">Burkholderia multivorans</name>
    <dbReference type="NCBI Taxonomy" id="87883"/>
    <lineage>
        <taxon>Bacteria</taxon>
        <taxon>Pseudomonadati</taxon>
        <taxon>Pseudomonadota</taxon>
        <taxon>Betaproteobacteria</taxon>
        <taxon>Burkholderiales</taxon>
        <taxon>Burkholderiaceae</taxon>
        <taxon>Burkholderia</taxon>
        <taxon>Burkholderia cepacia complex</taxon>
    </lineage>
</organism>
<sequence length="352" mass="39076">MPDDSIHAVLNAHPTVRHGWLALRSEDILDPELPIVDPHHHLWDHPGDRYLANEAIRDLSSGHNITSTVHVQCRSMYRKYGPESLKPVGETEFVRQLAAATNTEQAPLQLCAGIIGTVDVELGDGVQSALDAHIDAGGGRFRGIRPTVVCHESRDILPVSNPEGLLRAKSTRAAIARIQKMGLTLDLWTFFTQLDDVADLCRDYPDLTVIINHTGGPLGIGPYKDKRAEVFEAWRARVQALAALPNTVMKLGGLAMRYAGFGFHERTLPPSSDELVHAWAPYMRFCIELFGTERCMFESNFPVDKATCSYSVLWNAYKKIAADLTATERMNLFSGTAARTYRLHPPQALRLS</sequence>
<dbReference type="EMBL" id="JAHPMX010000003">
    <property type="protein sequence ID" value="MBU9356128.1"/>
    <property type="molecule type" value="Genomic_DNA"/>
</dbReference>
<reference evidence="2" key="1">
    <citation type="submission" date="2021-06" db="EMBL/GenBank/DDBJ databases">
        <title>A collection of bacterial strains from the Burkholderia cepacia Research Laboratory and Repository.</title>
        <authorList>
            <person name="Lipuma J."/>
            <person name="Spilker T."/>
        </authorList>
    </citation>
    <scope>NUCLEOTIDE SEQUENCE</scope>
    <source>
        <strain evidence="2">AU37435</strain>
    </source>
</reference>
<accession>A0AAP2HH99</accession>
<dbReference type="Proteomes" id="UP001196915">
    <property type="component" value="Unassembled WGS sequence"/>
</dbReference>
<dbReference type="AlphaFoldDB" id="A0AAP2HH99"/>
<feature type="domain" description="Amidohydrolase-related" evidence="1">
    <location>
        <begin position="36"/>
        <end position="343"/>
    </location>
</feature>
<dbReference type="PANTHER" id="PTHR43569">
    <property type="entry name" value="AMIDOHYDROLASE"/>
    <property type="match status" value="1"/>
</dbReference>
<gene>
    <name evidence="2" type="ORF">KTE52_07250</name>
</gene>
<protein>
    <submittedName>
        <fullName evidence="2">Amidohydrolase family protein</fullName>
    </submittedName>
</protein>
<dbReference type="InterPro" id="IPR006680">
    <property type="entry name" value="Amidohydro-rel"/>
</dbReference>
<evidence type="ECO:0000259" key="1">
    <source>
        <dbReference type="Pfam" id="PF04909"/>
    </source>
</evidence>
<dbReference type="PANTHER" id="PTHR43569:SF1">
    <property type="entry name" value="BLL3371 PROTEIN"/>
    <property type="match status" value="1"/>
</dbReference>
<dbReference type="InterPro" id="IPR052350">
    <property type="entry name" value="Metallo-dep_Lactonases"/>
</dbReference>
<dbReference type="RefSeq" id="WP_217078662.1">
    <property type="nucleotide sequence ID" value="NZ_CAJHCY010000025.1"/>
</dbReference>
<evidence type="ECO:0000313" key="2">
    <source>
        <dbReference type="EMBL" id="MBU9356128.1"/>
    </source>
</evidence>
<evidence type="ECO:0000313" key="3">
    <source>
        <dbReference type="Proteomes" id="UP001196915"/>
    </source>
</evidence>
<proteinExistence type="predicted"/>
<name>A0AAP2HH99_9BURK</name>
<dbReference type="Pfam" id="PF04909">
    <property type="entry name" value="Amidohydro_2"/>
    <property type="match status" value="1"/>
</dbReference>
<comment type="caution">
    <text evidence="2">The sequence shown here is derived from an EMBL/GenBank/DDBJ whole genome shotgun (WGS) entry which is preliminary data.</text>
</comment>